<feature type="non-terminal residue" evidence="2">
    <location>
        <position position="1"/>
    </location>
</feature>
<keyword evidence="3" id="KW-1185">Reference proteome</keyword>
<name>A0AAV7VHI1_PLEWA</name>
<reference evidence="2" key="1">
    <citation type="journal article" date="2022" name="bioRxiv">
        <title>Sequencing and chromosome-scale assembly of the giantPleurodeles waltlgenome.</title>
        <authorList>
            <person name="Brown T."/>
            <person name="Elewa A."/>
            <person name="Iarovenko S."/>
            <person name="Subramanian E."/>
            <person name="Araus A.J."/>
            <person name="Petzold A."/>
            <person name="Susuki M."/>
            <person name="Suzuki K.-i.T."/>
            <person name="Hayashi T."/>
            <person name="Toyoda A."/>
            <person name="Oliveira C."/>
            <person name="Osipova E."/>
            <person name="Leigh N.D."/>
            <person name="Simon A."/>
            <person name="Yun M.H."/>
        </authorList>
    </citation>
    <scope>NUCLEOTIDE SEQUENCE</scope>
    <source>
        <strain evidence="2">20211129_DDA</strain>
        <tissue evidence="2">Liver</tissue>
    </source>
</reference>
<organism evidence="2 3">
    <name type="scientific">Pleurodeles waltl</name>
    <name type="common">Iberian ribbed newt</name>
    <dbReference type="NCBI Taxonomy" id="8319"/>
    <lineage>
        <taxon>Eukaryota</taxon>
        <taxon>Metazoa</taxon>
        <taxon>Chordata</taxon>
        <taxon>Craniata</taxon>
        <taxon>Vertebrata</taxon>
        <taxon>Euteleostomi</taxon>
        <taxon>Amphibia</taxon>
        <taxon>Batrachia</taxon>
        <taxon>Caudata</taxon>
        <taxon>Salamandroidea</taxon>
        <taxon>Salamandridae</taxon>
        <taxon>Pleurodelinae</taxon>
        <taxon>Pleurodeles</taxon>
    </lineage>
</organism>
<evidence type="ECO:0000313" key="3">
    <source>
        <dbReference type="Proteomes" id="UP001066276"/>
    </source>
</evidence>
<comment type="caution">
    <text evidence="2">The sequence shown here is derived from an EMBL/GenBank/DDBJ whole genome shotgun (WGS) entry which is preliminary data.</text>
</comment>
<protein>
    <submittedName>
        <fullName evidence="2">Uncharacterized protein</fullName>
    </submittedName>
</protein>
<accession>A0AAV7VHI1</accession>
<dbReference type="Proteomes" id="UP001066276">
    <property type="component" value="Chromosome 2_1"/>
</dbReference>
<dbReference type="EMBL" id="JANPWB010000003">
    <property type="protein sequence ID" value="KAJ1201065.1"/>
    <property type="molecule type" value="Genomic_DNA"/>
</dbReference>
<gene>
    <name evidence="2" type="ORF">NDU88_004881</name>
</gene>
<feature type="region of interest" description="Disordered" evidence="1">
    <location>
        <begin position="201"/>
        <end position="223"/>
    </location>
</feature>
<proteinExistence type="predicted"/>
<evidence type="ECO:0000256" key="1">
    <source>
        <dbReference type="SAM" id="MobiDB-lite"/>
    </source>
</evidence>
<evidence type="ECO:0000313" key="2">
    <source>
        <dbReference type="EMBL" id="KAJ1201065.1"/>
    </source>
</evidence>
<sequence>VRGLPCEAGGSPKKDEHFMRTLNKVLRVAVANAHNVDCALYAFLREYRLTPHATTRIAPSALCMNRPVGDTILQCDVPPTLQEQANERLHQRESDNDRVSQRRRAKFAPLQVGDQVLFQNRHLGRKFRLPFQMTPWTVVRRKGTLVTAQKSGESETSLLGTSDQDVHTSCGGCVENQESPHGTTPEGRKGHDLAETWEHGTVQEHVVSTPPRGGSERYNLHPRLLPSSKLQDFLVT</sequence>
<dbReference type="AlphaFoldDB" id="A0AAV7VHI1"/>